<accession>A0A7W9PGP5</accession>
<dbReference type="Proteomes" id="UP000540412">
    <property type="component" value="Unassembled WGS sequence"/>
</dbReference>
<organism evidence="1 2">
    <name type="scientific">Nocardia transvalensis</name>
    <dbReference type="NCBI Taxonomy" id="37333"/>
    <lineage>
        <taxon>Bacteria</taxon>
        <taxon>Bacillati</taxon>
        <taxon>Actinomycetota</taxon>
        <taxon>Actinomycetes</taxon>
        <taxon>Mycobacteriales</taxon>
        <taxon>Nocardiaceae</taxon>
        <taxon>Nocardia</taxon>
    </lineage>
</organism>
<protein>
    <submittedName>
        <fullName evidence="1">Uncharacterized protein</fullName>
    </submittedName>
</protein>
<proteinExistence type="predicted"/>
<keyword evidence="2" id="KW-1185">Reference proteome</keyword>
<dbReference type="RefSeq" id="WP_157185525.1">
    <property type="nucleotide sequence ID" value="NZ_JACHIT010000002.1"/>
</dbReference>
<sequence>MTMPAPVGAKVLAAVPMPIPVLGDPRESRWTFLVRPNCPVPSCLAEVLADREVTVADRGRVVMLPRSDRGWGARWVSQPDGVVNALPGLARILREAYTNSLPVPEPTGG</sequence>
<evidence type="ECO:0000313" key="1">
    <source>
        <dbReference type="EMBL" id="MBB5915740.1"/>
    </source>
</evidence>
<dbReference type="AlphaFoldDB" id="A0A7W9PGP5"/>
<reference evidence="1 2" key="1">
    <citation type="submission" date="2020-08" db="EMBL/GenBank/DDBJ databases">
        <title>Sequencing the genomes of 1000 actinobacteria strains.</title>
        <authorList>
            <person name="Klenk H.-P."/>
        </authorList>
    </citation>
    <scope>NUCLEOTIDE SEQUENCE [LARGE SCALE GENOMIC DNA]</scope>
    <source>
        <strain evidence="1 2">DSM 43582</strain>
    </source>
</reference>
<evidence type="ECO:0000313" key="2">
    <source>
        <dbReference type="Proteomes" id="UP000540412"/>
    </source>
</evidence>
<dbReference type="EMBL" id="JACHIT010000002">
    <property type="protein sequence ID" value="MBB5915740.1"/>
    <property type="molecule type" value="Genomic_DNA"/>
</dbReference>
<comment type="caution">
    <text evidence="1">The sequence shown here is derived from an EMBL/GenBank/DDBJ whole genome shotgun (WGS) entry which is preliminary data.</text>
</comment>
<gene>
    <name evidence="1" type="ORF">BJY24_004652</name>
</gene>
<name>A0A7W9PGP5_9NOCA</name>